<keyword evidence="2" id="KW-1185">Reference proteome</keyword>
<organism evidence="1 2">
    <name type="scientific">Actinomadura barringtoniae</name>
    <dbReference type="NCBI Taxonomy" id="1427535"/>
    <lineage>
        <taxon>Bacteria</taxon>
        <taxon>Bacillati</taxon>
        <taxon>Actinomycetota</taxon>
        <taxon>Actinomycetes</taxon>
        <taxon>Streptosporangiales</taxon>
        <taxon>Thermomonosporaceae</taxon>
        <taxon>Actinomadura</taxon>
    </lineage>
</organism>
<gene>
    <name evidence="1" type="ORF">J4573_01955</name>
</gene>
<proteinExistence type="predicted"/>
<dbReference type="EMBL" id="JAGEOJ010000001">
    <property type="protein sequence ID" value="MBO2445843.1"/>
    <property type="molecule type" value="Genomic_DNA"/>
</dbReference>
<evidence type="ECO:0000313" key="1">
    <source>
        <dbReference type="EMBL" id="MBO2445843.1"/>
    </source>
</evidence>
<dbReference type="RefSeq" id="WP_208253433.1">
    <property type="nucleotide sequence ID" value="NZ_JAGEOJ010000001.1"/>
</dbReference>
<protein>
    <recommendedName>
        <fullName evidence="3">Immunity protein 35 domain-containing protein</fullName>
    </recommendedName>
</protein>
<dbReference type="AlphaFoldDB" id="A0A939P5Y2"/>
<name>A0A939P5Y2_9ACTN</name>
<evidence type="ECO:0008006" key="3">
    <source>
        <dbReference type="Google" id="ProtNLM"/>
    </source>
</evidence>
<reference evidence="1" key="1">
    <citation type="submission" date="2021-03" db="EMBL/GenBank/DDBJ databases">
        <authorList>
            <person name="Kanchanasin P."/>
            <person name="Saeng-In P."/>
            <person name="Phongsopitanun W."/>
            <person name="Yuki M."/>
            <person name="Kudo T."/>
            <person name="Ohkuma M."/>
            <person name="Tanasupawat S."/>
        </authorList>
    </citation>
    <scope>NUCLEOTIDE SEQUENCE</scope>
    <source>
        <strain evidence="1">GKU 128</strain>
    </source>
</reference>
<evidence type="ECO:0000313" key="2">
    <source>
        <dbReference type="Proteomes" id="UP000669179"/>
    </source>
</evidence>
<accession>A0A939P5Y2</accession>
<comment type="caution">
    <text evidence="1">The sequence shown here is derived from an EMBL/GenBank/DDBJ whole genome shotgun (WGS) entry which is preliminary data.</text>
</comment>
<sequence>MITREFALERTRAMFNASPTANGPVEAGLYEFELGFVLWPVEPPPADWSRPPEMIGGSVIVLDKQSGQVSFWPRLSGPHVAALYRKSLQQG</sequence>
<dbReference type="Proteomes" id="UP000669179">
    <property type="component" value="Unassembled WGS sequence"/>
</dbReference>